<proteinExistence type="predicted"/>
<evidence type="ECO:0000259" key="2">
    <source>
        <dbReference type="Pfam" id="PF20059"/>
    </source>
</evidence>
<dbReference type="Pfam" id="PF20059">
    <property type="entry name" value="DUF6458"/>
    <property type="match status" value="1"/>
</dbReference>
<reference evidence="3" key="1">
    <citation type="submission" date="2024-05" db="EMBL/GenBank/DDBJ databases">
        <authorList>
            <person name="Kim S."/>
            <person name="Heo J."/>
            <person name="Choi H."/>
            <person name="Choi Y."/>
            <person name="Kwon S.-W."/>
            <person name="Kim Y."/>
        </authorList>
    </citation>
    <scope>NUCLEOTIDE SEQUENCE</scope>
    <source>
        <strain evidence="3">KACC 23699</strain>
    </source>
</reference>
<feature type="transmembrane region" description="Helical" evidence="1">
    <location>
        <begin position="31"/>
        <end position="50"/>
    </location>
</feature>
<protein>
    <submittedName>
        <fullName evidence="3">DUF6458 family protein</fullName>
    </submittedName>
</protein>
<dbReference type="InterPro" id="IPR045597">
    <property type="entry name" value="DUF6458"/>
</dbReference>
<keyword evidence="1" id="KW-0812">Transmembrane</keyword>
<dbReference type="AlphaFoldDB" id="A0AAU7JYZ4"/>
<dbReference type="RefSeq" id="WP_406833168.1">
    <property type="nucleotide sequence ID" value="NZ_CP157483.1"/>
</dbReference>
<sequence>MYIGLGIFLIVVGAVLAFALNASVSGLDLHMIGWICMGAGVLAILLSLLVTRRATTGGGYSARRVSHVDPATGTRVDEVDVDRERERGI</sequence>
<gene>
    <name evidence="3" type="ORF">ABEG17_09120</name>
</gene>
<evidence type="ECO:0000256" key="1">
    <source>
        <dbReference type="SAM" id="Phobius"/>
    </source>
</evidence>
<organism evidence="3">
    <name type="scientific">Pedococcus sp. KACC 23699</name>
    <dbReference type="NCBI Taxonomy" id="3149228"/>
    <lineage>
        <taxon>Bacteria</taxon>
        <taxon>Bacillati</taxon>
        <taxon>Actinomycetota</taxon>
        <taxon>Actinomycetes</taxon>
        <taxon>Micrococcales</taxon>
        <taxon>Intrasporangiaceae</taxon>
        <taxon>Pedococcus</taxon>
    </lineage>
</organism>
<feature type="domain" description="DUF6458" evidence="2">
    <location>
        <begin position="1"/>
        <end position="55"/>
    </location>
</feature>
<name>A0AAU7JYZ4_9MICO</name>
<keyword evidence="1" id="KW-1133">Transmembrane helix</keyword>
<dbReference type="EMBL" id="CP157483">
    <property type="protein sequence ID" value="XBO45667.1"/>
    <property type="molecule type" value="Genomic_DNA"/>
</dbReference>
<keyword evidence="1" id="KW-0472">Membrane</keyword>
<accession>A0AAU7JYZ4</accession>
<evidence type="ECO:0000313" key="3">
    <source>
        <dbReference type="EMBL" id="XBO45667.1"/>
    </source>
</evidence>